<protein>
    <recommendedName>
        <fullName evidence="3">Glycosyltransferase</fullName>
    </recommendedName>
</protein>
<reference evidence="1 2" key="1">
    <citation type="journal article" date="2024" name="Nat. Commun.">
        <title>Phylogenomics reveals the evolutionary origins of lichenization in chlorophyte algae.</title>
        <authorList>
            <person name="Puginier C."/>
            <person name="Libourel C."/>
            <person name="Otte J."/>
            <person name="Skaloud P."/>
            <person name="Haon M."/>
            <person name="Grisel S."/>
            <person name="Petersen M."/>
            <person name="Berrin J.G."/>
            <person name="Delaux P.M."/>
            <person name="Dal Grande F."/>
            <person name="Keller J."/>
        </authorList>
    </citation>
    <scope>NUCLEOTIDE SEQUENCE [LARGE SCALE GENOMIC DNA]</scope>
    <source>
        <strain evidence="1 2">SAG 2036</strain>
    </source>
</reference>
<dbReference type="EMBL" id="JALJOQ010000035">
    <property type="protein sequence ID" value="KAK9806633.1"/>
    <property type="molecule type" value="Genomic_DNA"/>
</dbReference>
<evidence type="ECO:0000313" key="2">
    <source>
        <dbReference type="Proteomes" id="UP001465755"/>
    </source>
</evidence>
<gene>
    <name evidence="1" type="ORF">WJX73_002599</name>
</gene>
<dbReference type="PANTHER" id="PTHR36529">
    <property type="entry name" value="SLL1095 PROTEIN"/>
    <property type="match status" value="1"/>
</dbReference>
<dbReference type="InterPro" id="IPR029044">
    <property type="entry name" value="Nucleotide-diphossugar_trans"/>
</dbReference>
<dbReference type="InterPro" id="IPR018641">
    <property type="entry name" value="Trfase_1_rSAM/seldom-assoc"/>
</dbReference>
<dbReference type="Gene3D" id="3.90.550.10">
    <property type="entry name" value="Spore Coat Polysaccharide Biosynthesis Protein SpsA, Chain A"/>
    <property type="match status" value="1"/>
</dbReference>
<organism evidence="1 2">
    <name type="scientific">Symbiochloris irregularis</name>
    <dbReference type="NCBI Taxonomy" id="706552"/>
    <lineage>
        <taxon>Eukaryota</taxon>
        <taxon>Viridiplantae</taxon>
        <taxon>Chlorophyta</taxon>
        <taxon>core chlorophytes</taxon>
        <taxon>Trebouxiophyceae</taxon>
        <taxon>Trebouxiales</taxon>
        <taxon>Trebouxiaceae</taxon>
        <taxon>Symbiochloris</taxon>
    </lineage>
</organism>
<dbReference type="SUPFAM" id="SSF53448">
    <property type="entry name" value="Nucleotide-diphospho-sugar transferases"/>
    <property type="match status" value="1"/>
</dbReference>
<evidence type="ECO:0008006" key="3">
    <source>
        <dbReference type="Google" id="ProtNLM"/>
    </source>
</evidence>
<comment type="caution">
    <text evidence="1">The sequence shown here is derived from an EMBL/GenBank/DDBJ whole genome shotgun (WGS) entry which is preliminary data.</text>
</comment>
<keyword evidence="2" id="KW-1185">Reference proteome</keyword>
<accession>A0AAW1PET1</accession>
<sequence>MMLVATVIAFCRFPTPGQAKTRLAAGTDNQTAARLYKTCAEQIFLQVDRTPNFALQVACSRASELSLVTEWLSSIGLSVPCVPQITDEDLGERMLDALGQATQGLGRKAILIGTDIPDISQAILERASELLDTYQVVLGPAADGGYYLVGVSDHHPGLFQGVTWSASTTLEETVQNAAQLGLSISHEQLPVLQDIDTVEDLTAWHAEAAEQHSTDSQFFKEADTALRALAA</sequence>
<dbReference type="Pfam" id="PF09837">
    <property type="entry name" value="DUF2064"/>
    <property type="match status" value="1"/>
</dbReference>
<dbReference type="AlphaFoldDB" id="A0AAW1PET1"/>
<proteinExistence type="predicted"/>
<dbReference type="PANTHER" id="PTHR36529:SF1">
    <property type="entry name" value="GLYCOSYLTRANSFERASE"/>
    <property type="match status" value="1"/>
</dbReference>
<evidence type="ECO:0000313" key="1">
    <source>
        <dbReference type="EMBL" id="KAK9806633.1"/>
    </source>
</evidence>
<dbReference type="NCBIfam" id="TIGR04282">
    <property type="entry name" value="glyco_like_cofC"/>
    <property type="match status" value="1"/>
</dbReference>
<dbReference type="Proteomes" id="UP001465755">
    <property type="component" value="Unassembled WGS sequence"/>
</dbReference>
<name>A0AAW1PET1_9CHLO</name>